<dbReference type="PANTHER" id="PTHR24114:SF50">
    <property type="entry name" value="RNI-LIKE PROTEIN"/>
    <property type="match status" value="1"/>
</dbReference>
<dbReference type="SUPFAM" id="SSF52047">
    <property type="entry name" value="RNI-like"/>
    <property type="match status" value="1"/>
</dbReference>
<feature type="region of interest" description="Disordered" evidence="1">
    <location>
        <begin position="485"/>
        <end position="506"/>
    </location>
</feature>
<proteinExistence type="predicted"/>
<dbReference type="Proteomes" id="UP000075884">
    <property type="component" value="Unassembled WGS sequence"/>
</dbReference>
<dbReference type="AlphaFoldDB" id="A0A182N5S0"/>
<dbReference type="EnsemblMetazoa" id="ADIR002991-RA">
    <property type="protein sequence ID" value="ADIR002991-PA"/>
    <property type="gene ID" value="ADIR002991"/>
</dbReference>
<evidence type="ECO:0008006" key="4">
    <source>
        <dbReference type="Google" id="ProtNLM"/>
    </source>
</evidence>
<organism evidence="2 3">
    <name type="scientific">Anopheles dirus</name>
    <dbReference type="NCBI Taxonomy" id="7168"/>
    <lineage>
        <taxon>Eukaryota</taxon>
        <taxon>Metazoa</taxon>
        <taxon>Ecdysozoa</taxon>
        <taxon>Arthropoda</taxon>
        <taxon>Hexapoda</taxon>
        <taxon>Insecta</taxon>
        <taxon>Pterygota</taxon>
        <taxon>Neoptera</taxon>
        <taxon>Endopterygota</taxon>
        <taxon>Diptera</taxon>
        <taxon>Nematocera</taxon>
        <taxon>Culicoidea</taxon>
        <taxon>Culicidae</taxon>
        <taxon>Anophelinae</taxon>
        <taxon>Anopheles</taxon>
    </lineage>
</organism>
<dbReference type="VEuPathDB" id="VectorBase:ADIR002991"/>
<feature type="compositionally biased region" description="Basic residues" evidence="1">
    <location>
        <begin position="495"/>
        <end position="506"/>
    </location>
</feature>
<dbReference type="STRING" id="7168.A0A182N5S0"/>
<evidence type="ECO:0000313" key="3">
    <source>
        <dbReference type="Proteomes" id="UP000075884"/>
    </source>
</evidence>
<name>A0A182N5S0_9DIPT</name>
<reference evidence="3" key="1">
    <citation type="submission" date="2013-03" db="EMBL/GenBank/DDBJ databases">
        <title>The Genome Sequence of Anopheles dirus WRAIR2.</title>
        <authorList>
            <consortium name="The Broad Institute Genomics Platform"/>
            <person name="Neafsey D.E."/>
            <person name="Walton C."/>
            <person name="Walker B."/>
            <person name="Young S.K."/>
            <person name="Zeng Q."/>
            <person name="Gargeya S."/>
            <person name="Fitzgerald M."/>
            <person name="Haas B."/>
            <person name="Abouelleil A."/>
            <person name="Allen A.W."/>
            <person name="Alvarado L."/>
            <person name="Arachchi H.M."/>
            <person name="Berlin A.M."/>
            <person name="Chapman S.B."/>
            <person name="Gainer-Dewar J."/>
            <person name="Goldberg J."/>
            <person name="Griggs A."/>
            <person name="Gujja S."/>
            <person name="Hansen M."/>
            <person name="Howarth C."/>
            <person name="Imamovic A."/>
            <person name="Ireland A."/>
            <person name="Larimer J."/>
            <person name="McCowan C."/>
            <person name="Murphy C."/>
            <person name="Pearson M."/>
            <person name="Poon T.W."/>
            <person name="Priest M."/>
            <person name="Roberts A."/>
            <person name="Saif S."/>
            <person name="Shea T."/>
            <person name="Sisk P."/>
            <person name="Sykes S."/>
            <person name="Wortman J."/>
            <person name="Nusbaum C."/>
            <person name="Birren B."/>
        </authorList>
    </citation>
    <scope>NUCLEOTIDE SEQUENCE [LARGE SCALE GENOMIC DNA]</scope>
    <source>
        <strain evidence="3">WRAIR2</strain>
    </source>
</reference>
<evidence type="ECO:0000256" key="1">
    <source>
        <dbReference type="SAM" id="MobiDB-lite"/>
    </source>
</evidence>
<evidence type="ECO:0000313" key="2">
    <source>
        <dbReference type="EnsemblMetazoa" id="ADIR002991-PA"/>
    </source>
</evidence>
<accession>A0A182N5S0</accession>
<reference evidence="2" key="2">
    <citation type="submission" date="2020-05" db="UniProtKB">
        <authorList>
            <consortium name="EnsemblMetazoa"/>
        </authorList>
    </citation>
    <scope>IDENTIFICATION</scope>
    <source>
        <strain evidence="2">WRAIR2</strain>
    </source>
</reference>
<dbReference type="InterPro" id="IPR052394">
    <property type="entry name" value="LRR-containing"/>
</dbReference>
<sequence>MSSKSVVFLDEKFPVEVEVNVCPFRVSSQSSVVDDGEAFEAIEDPHSRLLESSETQNDPQTSTRWYGIQSFVFGATKFRIAEELLKFVEENPLTNVELDLSRRGYTNLHVQIALDALLKARPACVTRVDLCRNRLFNSSLVQMLGNVLQELQTIAFLSVSYNMLDDECIGILSEALSNSGVRAFEATHCQISDRGGERMFSSMVYSDCIEVIDLSWNHLEINSGVAIGRFLSNQKTMRELILVGNHLYNEAQCIVPFLLGAIGNESLDYLDLSWNSLRGEDFSRALLKAIPQTKLKRFKLEHNLLANVEMSSIVRMMKRHESLEQVWLGGNVIEDEIATDLVRAFGRHPTLQLLSLGSFHFVSQPTAKLGQLILRQNPSKHIIYQGVLMANPARPVDVQEMLLERCRFLAQKPKKAKQKRDFGHLMLQFAGAESKTITREEFELAVKRFRVKLDRPLLGTLMDAFQASKSTVDTGSMAEKYLTKHPTEPPVLTPRKGKAKKIMNAG</sequence>
<dbReference type="Gene3D" id="3.80.10.10">
    <property type="entry name" value="Ribonuclease Inhibitor"/>
    <property type="match status" value="1"/>
</dbReference>
<dbReference type="InterPro" id="IPR032675">
    <property type="entry name" value="LRR_dom_sf"/>
</dbReference>
<protein>
    <recommendedName>
        <fullName evidence="4">EF-hand domain-containing protein</fullName>
    </recommendedName>
</protein>
<keyword evidence="3" id="KW-1185">Reference proteome</keyword>
<dbReference type="PANTHER" id="PTHR24114">
    <property type="entry name" value="LEUCINE RICH REPEAT FAMILY PROTEIN"/>
    <property type="match status" value="1"/>
</dbReference>